<keyword evidence="1" id="KW-1133">Transmembrane helix</keyword>
<organism evidence="2 3">
    <name type="scientific">Oculimacula yallundae</name>
    <dbReference type="NCBI Taxonomy" id="86028"/>
    <lineage>
        <taxon>Eukaryota</taxon>
        <taxon>Fungi</taxon>
        <taxon>Dikarya</taxon>
        <taxon>Ascomycota</taxon>
        <taxon>Pezizomycotina</taxon>
        <taxon>Leotiomycetes</taxon>
        <taxon>Helotiales</taxon>
        <taxon>Ploettnerulaceae</taxon>
        <taxon>Oculimacula</taxon>
    </lineage>
</organism>
<dbReference type="Proteomes" id="UP001595075">
    <property type="component" value="Unassembled WGS sequence"/>
</dbReference>
<accession>A0ABR4C4C3</accession>
<proteinExistence type="predicted"/>
<evidence type="ECO:0000313" key="2">
    <source>
        <dbReference type="EMBL" id="KAL2064760.1"/>
    </source>
</evidence>
<gene>
    <name evidence="2" type="ORF">VTL71DRAFT_3899</name>
</gene>
<reference evidence="2 3" key="1">
    <citation type="journal article" date="2024" name="Commun. Biol.">
        <title>Comparative genomic analysis of thermophilic fungi reveals convergent evolutionary adaptations and gene losses.</title>
        <authorList>
            <person name="Steindorff A.S."/>
            <person name="Aguilar-Pontes M.V."/>
            <person name="Robinson A.J."/>
            <person name="Andreopoulos B."/>
            <person name="LaButti K."/>
            <person name="Kuo A."/>
            <person name="Mondo S."/>
            <person name="Riley R."/>
            <person name="Otillar R."/>
            <person name="Haridas S."/>
            <person name="Lipzen A."/>
            <person name="Grimwood J."/>
            <person name="Schmutz J."/>
            <person name="Clum A."/>
            <person name="Reid I.D."/>
            <person name="Moisan M.C."/>
            <person name="Butler G."/>
            <person name="Nguyen T.T.M."/>
            <person name="Dewar K."/>
            <person name="Conant G."/>
            <person name="Drula E."/>
            <person name="Henrissat B."/>
            <person name="Hansel C."/>
            <person name="Singer S."/>
            <person name="Hutchinson M.I."/>
            <person name="de Vries R.P."/>
            <person name="Natvig D.O."/>
            <person name="Powell A.J."/>
            <person name="Tsang A."/>
            <person name="Grigoriev I.V."/>
        </authorList>
    </citation>
    <scope>NUCLEOTIDE SEQUENCE [LARGE SCALE GENOMIC DNA]</scope>
    <source>
        <strain evidence="2 3">CBS 494.80</strain>
    </source>
</reference>
<comment type="caution">
    <text evidence="2">The sequence shown here is derived from an EMBL/GenBank/DDBJ whole genome shotgun (WGS) entry which is preliminary data.</text>
</comment>
<dbReference type="EMBL" id="JAZHXI010000013">
    <property type="protein sequence ID" value="KAL2064760.1"/>
    <property type="molecule type" value="Genomic_DNA"/>
</dbReference>
<evidence type="ECO:0000313" key="3">
    <source>
        <dbReference type="Proteomes" id="UP001595075"/>
    </source>
</evidence>
<keyword evidence="1" id="KW-0812">Transmembrane</keyword>
<evidence type="ECO:0000256" key="1">
    <source>
        <dbReference type="SAM" id="Phobius"/>
    </source>
</evidence>
<name>A0ABR4C4C3_9HELO</name>
<keyword evidence="3" id="KW-1185">Reference proteome</keyword>
<sequence>MAMHHARSNLRRDLSVDNKINLIVGVLAIVIAALSAWIAWSTWTVSRRRSRVLQHGADEESATPLRAIHGFQDSRIPYDISVRFGRNG</sequence>
<protein>
    <submittedName>
        <fullName evidence="2">Uncharacterized protein</fullName>
    </submittedName>
</protein>
<feature type="transmembrane region" description="Helical" evidence="1">
    <location>
        <begin position="20"/>
        <end position="40"/>
    </location>
</feature>
<keyword evidence="1" id="KW-0472">Membrane</keyword>